<dbReference type="PROSITE" id="PS00668">
    <property type="entry name" value="COMPLEX1_ND1_2"/>
    <property type="match status" value="1"/>
</dbReference>
<dbReference type="PANTHER" id="PTHR11432">
    <property type="entry name" value="NADH DEHYDROGENASE SUBUNIT 1"/>
    <property type="match status" value="1"/>
</dbReference>
<comment type="function">
    <text evidence="1">Core subunit of the mitochondrial membrane respiratory chain NADH dehydrogenase (Complex I) that is believed to belong to the minimal assembly required for catalysis. Complex I functions in the transfer of electrons from NADH to the respiratory chain. The immediate electron acceptor for the enzyme is believed to be ubiquinone.</text>
</comment>
<organism evidence="15">
    <name type="scientific">Campanulotes compar</name>
    <name type="common">small pigeon louse</name>
    <dbReference type="NCBI Taxonomy" id="135595"/>
    <lineage>
        <taxon>Eukaryota</taxon>
        <taxon>Metazoa</taxon>
        <taxon>Ecdysozoa</taxon>
        <taxon>Arthropoda</taxon>
        <taxon>Hexapoda</taxon>
        <taxon>Insecta</taxon>
        <taxon>Pterygota</taxon>
        <taxon>Neoptera</taxon>
        <taxon>Paraneoptera</taxon>
        <taxon>Psocodea</taxon>
        <taxon>Troctomorpha</taxon>
        <taxon>Phthiraptera</taxon>
        <taxon>Ischnocera</taxon>
        <taxon>Philopteridae</taxon>
        <taxon>Campanulotes</taxon>
    </lineage>
</organism>
<evidence type="ECO:0000256" key="6">
    <source>
        <dbReference type="ARBA" id="ARBA00022692"/>
    </source>
</evidence>
<evidence type="ECO:0000256" key="7">
    <source>
        <dbReference type="ARBA" id="ARBA00022792"/>
    </source>
</evidence>
<feature type="transmembrane region" description="Helical" evidence="14">
    <location>
        <begin position="235"/>
        <end position="264"/>
    </location>
</feature>
<keyword evidence="11 14" id="KW-0472">Membrane</keyword>
<proteinExistence type="inferred from homology"/>
<evidence type="ECO:0000256" key="14">
    <source>
        <dbReference type="SAM" id="Phobius"/>
    </source>
</evidence>
<evidence type="ECO:0000256" key="5">
    <source>
        <dbReference type="ARBA" id="ARBA00022448"/>
    </source>
</evidence>
<sequence>MKVELICLIEVVEVLLMVLLSVAFFSLYERKLMGLVQGRKGPNKVGVGGILQPFADAMKLISKNEYAPSKVIKFIYAVSPMISFFISLVFWIMYPVIWNFFSLNLSIVFLLVLFSVSVYGFILSGWFSSSKYANIGCARALAQSISYEVGLTLSIIFFCLFFSCISLSEILEVQEFFFFFPFFFLFVFMLMIFFAETNRSPFDLAEGESELVSGFCVEYGGMSYTLIFLGENLSVLFVSILLSVFFFSGSFFFFMIMVSLFVFVRSTLPRFRYDKLMSMFWIEVLPLQLFFSVLFLILV</sequence>
<evidence type="ECO:0000256" key="4">
    <source>
        <dbReference type="ARBA" id="ARBA00021009"/>
    </source>
</evidence>
<dbReference type="GO" id="GO:0008137">
    <property type="term" value="F:NADH dehydrogenase (ubiquinone) activity"/>
    <property type="evidence" value="ECO:0007669"/>
    <property type="project" value="UniProtKB-EC"/>
</dbReference>
<dbReference type="GO" id="GO:0005743">
    <property type="term" value="C:mitochondrial inner membrane"/>
    <property type="evidence" value="ECO:0007669"/>
    <property type="project" value="UniProtKB-SubCell"/>
</dbReference>
<evidence type="ECO:0000256" key="12">
    <source>
        <dbReference type="RuleBase" id="RU000471"/>
    </source>
</evidence>
<evidence type="ECO:0000256" key="11">
    <source>
        <dbReference type="ARBA" id="ARBA00023136"/>
    </source>
</evidence>
<keyword evidence="5" id="KW-0813">Transport</keyword>
<keyword evidence="9 13" id="KW-0830">Ubiquinone</keyword>
<dbReference type="GO" id="GO:0009060">
    <property type="term" value="P:aerobic respiration"/>
    <property type="evidence" value="ECO:0007669"/>
    <property type="project" value="TreeGrafter"/>
</dbReference>
<comment type="subcellular location">
    <subcellularLocation>
        <location evidence="2 12">Mitochondrion inner membrane</location>
        <topology evidence="2 12">Multi-pass membrane protein</topology>
    </subcellularLocation>
</comment>
<evidence type="ECO:0000256" key="9">
    <source>
        <dbReference type="ARBA" id="ARBA00023075"/>
    </source>
</evidence>
<feature type="transmembrane region" description="Helical" evidence="14">
    <location>
        <begin position="6"/>
        <end position="28"/>
    </location>
</feature>
<dbReference type="InterPro" id="IPR001694">
    <property type="entry name" value="NADH_UbQ_OxRdtase_su1/FPO"/>
</dbReference>
<gene>
    <name evidence="15" type="primary">ND1</name>
</gene>
<keyword evidence="7" id="KW-0999">Mitochondrion inner membrane</keyword>
<dbReference type="GO" id="GO:0003954">
    <property type="term" value="F:NADH dehydrogenase activity"/>
    <property type="evidence" value="ECO:0007669"/>
    <property type="project" value="TreeGrafter"/>
</dbReference>
<dbReference type="InterPro" id="IPR018086">
    <property type="entry name" value="NADH_UbQ_OxRdtase_su1_CS"/>
</dbReference>
<comment type="catalytic activity">
    <reaction evidence="13">
        <text>a ubiquinone + NADH + 5 H(+)(in) = a ubiquinol + NAD(+) + 4 H(+)(out)</text>
        <dbReference type="Rhea" id="RHEA:29091"/>
        <dbReference type="Rhea" id="RHEA-COMP:9565"/>
        <dbReference type="Rhea" id="RHEA-COMP:9566"/>
        <dbReference type="ChEBI" id="CHEBI:15378"/>
        <dbReference type="ChEBI" id="CHEBI:16389"/>
        <dbReference type="ChEBI" id="CHEBI:17976"/>
        <dbReference type="ChEBI" id="CHEBI:57540"/>
        <dbReference type="ChEBI" id="CHEBI:57945"/>
        <dbReference type="EC" id="7.1.1.2"/>
    </reaction>
</comment>
<evidence type="ECO:0000256" key="2">
    <source>
        <dbReference type="ARBA" id="ARBA00004448"/>
    </source>
</evidence>
<protein>
    <recommendedName>
        <fullName evidence="4 13">NADH-ubiquinone oxidoreductase chain 1</fullName>
        <ecNumber evidence="13">7.1.1.2</ecNumber>
    </recommendedName>
</protein>
<evidence type="ECO:0000256" key="3">
    <source>
        <dbReference type="ARBA" id="ARBA00010535"/>
    </source>
</evidence>
<keyword evidence="10 13" id="KW-0496">Mitochondrion</keyword>
<feature type="transmembrane region" description="Helical" evidence="14">
    <location>
        <begin position="276"/>
        <end position="298"/>
    </location>
</feature>
<feature type="transmembrane region" description="Helical" evidence="14">
    <location>
        <begin position="176"/>
        <end position="195"/>
    </location>
</feature>
<feature type="transmembrane region" description="Helical" evidence="14">
    <location>
        <begin position="149"/>
        <end position="170"/>
    </location>
</feature>
<name>A0A386JN88_9NEOP</name>
<dbReference type="GeneID" id="67122852"/>
<keyword evidence="12" id="KW-0520">NAD</keyword>
<evidence type="ECO:0000256" key="10">
    <source>
        <dbReference type="ARBA" id="ARBA00023128"/>
    </source>
</evidence>
<accession>A0A386JN88</accession>
<dbReference type="CTD" id="4535"/>
<comment type="similarity">
    <text evidence="3 12">Belongs to the complex I subunit 1 family.</text>
</comment>
<evidence type="ECO:0000256" key="8">
    <source>
        <dbReference type="ARBA" id="ARBA00022989"/>
    </source>
</evidence>
<dbReference type="RefSeq" id="YP_010133501.1">
    <property type="nucleotide sequence ID" value="NC_056779.1"/>
</dbReference>
<dbReference type="EC" id="7.1.1.2" evidence="13"/>
<geneLocation type="mitochondrion" evidence="15"/>
<dbReference type="EMBL" id="MH001225">
    <property type="protein sequence ID" value="AYD72934.1"/>
    <property type="molecule type" value="Genomic_DNA"/>
</dbReference>
<dbReference type="AlphaFoldDB" id="A0A386JN88"/>
<evidence type="ECO:0000256" key="1">
    <source>
        <dbReference type="ARBA" id="ARBA00003257"/>
    </source>
</evidence>
<feature type="transmembrane region" description="Helical" evidence="14">
    <location>
        <begin position="106"/>
        <end position="128"/>
    </location>
</feature>
<keyword evidence="6 12" id="KW-0812">Transmembrane</keyword>
<dbReference type="Pfam" id="PF00146">
    <property type="entry name" value="NADHdh"/>
    <property type="match status" value="1"/>
</dbReference>
<feature type="transmembrane region" description="Helical" evidence="14">
    <location>
        <begin position="74"/>
        <end position="94"/>
    </location>
</feature>
<keyword evidence="8 14" id="KW-1133">Transmembrane helix</keyword>
<dbReference type="PANTHER" id="PTHR11432:SF3">
    <property type="entry name" value="NADH-UBIQUINONE OXIDOREDUCTASE CHAIN 1"/>
    <property type="match status" value="1"/>
</dbReference>
<evidence type="ECO:0000313" key="15">
    <source>
        <dbReference type="EMBL" id="AYD72934.1"/>
    </source>
</evidence>
<reference evidence="15" key="1">
    <citation type="journal article" date="2018" name="Syst. Biol.">
        <title>Mitochondrial Genome Fragmentation Unites the Parasitic Lice of Eutherian Mammals.</title>
        <authorList>
            <person name="Song F."/>
            <person name="Li H."/>
            <person name="Liu G.-H."/>
            <person name="Wang W."/>
            <person name="James P."/>
            <person name="Colwell D.D."/>
            <person name="Tran A."/>
            <person name="Gong S."/>
            <person name="Cai W."/>
            <person name="Shao R."/>
        </authorList>
    </citation>
    <scope>NUCLEOTIDE SEQUENCE</scope>
</reference>
<evidence type="ECO:0000256" key="13">
    <source>
        <dbReference type="RuleBase" id="RU000473"/>
    </source>
</evidence>